<keyword evidence="5" id="KW-0406">Ion transport</keyword>
<feature type="region of interest" description="Disordered" evidence="8">
    <location>
        <begin position="914"/>
        <end position="942"/>
    </location>
</feature>
<evidence type="ECO:0000256" key="4">
    <source>
        <dbReference type="ARBA" id="ARBA00022989"/>
    </source>
</evidence>
<protein>
    <submittedName>
        <fullName evidence="10">Chloride channel</fullName>
    </submittedName>
</protein>
<dbReference type="InterPro" id="IPR046342">
    <property type="entry name" value="CBS_dom_sf"/>
</dbReference>
<dbReference type="GO" id="GO:0005247">
    <property type="term" value="F:voltage-gated chloride channel activity"/>
    <property type="evidence" value="ECO:0007669"/>
    <property type="project" value="TreeGrafter"/>
</dbReference>
<evidence type="ECO:0000256" key="7">
    <source>
        <dbReference type="ARBA" id="ARBA00023214"/>
    </source>
</evidence>
<gene>
    <name evidence="10" type="ORF">DMC30DRAFT_395932</name>
</gene>
<sequence length="942" mass="101605">MPSHPQSPRRVPQPLLAPLSIPHPPPTSPAPASALYSPLPSPATPAADHERRPLLRSVGSFRADSLKRRTSRFGDRLFDHSDAAAHAPSASATTSPINGDHGYDAEFRKELEGDGGNGVRSWYDNYHTIDWIHDAIKNSIRMRRLRQLKRTQGLRGQIANAVDGSLGWILVSVVGFCTACIAFAITRSEMWLFDLKEGYCAADWRTAKRFCCPADFECASWRTWEQVWDERTGEGEAAGLLIYVAFALAFSFLSAFLTITFTASTSIYSAKDSPSVAYPLSPSASAPPSPSAASIKRSRTRSSQYGAVDNGDTSQAFKDESEVPLAQRPRKTLYYAAGSGIPEIKTILSGFVIRGFLGSWTLAVKSVGLALSVASGLSLGKEGPLVMIACCVGNIASRFFPKYDRNEAKRREILSAACAAGVAVSFGAPVGGVLFSLEEVSYFFPPQTMLRSFWCAGFAAASLRFLDPFKTGKIVLFAVNYDRDWHALELVGFVALAVFGGVYGALFNKANIAWTREVRNKSFLRSHPIVEVALVTLFTAGVAWTNPWVRQGGTELISALFSECHMDDRLSGLCISTPAQVWPLVASLGAALLLKALCTAVTFGIKVPAGIFIPTLAVGACAGRMLGLVVEYLHAQYPSSIVFDGCRADLSEPGPRPFGQACVLPGVWAMIGAAATLAGVTRTTVSLAVIVFELTGTLNYSVPTMLAVLLAKTVADRIEPRSIYDLVIEVADLPYLDAKTEYIHESTPGDILDGDAPTISLVEHNTLASLHAKLAALYASGSASGFPLVAPDGDTPGHGERMYAYIASKELEHGLARARARGLPETTRCGFAAAEALARVKGAKGPGVVDFGWLADQAPLTVNARSPMELLHEMFVKLGIRYAICTDERGLYLGVIEKNRYLHYLRWLEKRAHGRPASPIDGSSAHHDGDNDDEPERGRMPA</sequence>
<reference evidence="10 11" key="1">
    <citation type="submission" date="2019-03" db="EMBL/GenBank/DDBJ databases">
        <title>Rhodosporidium diobovatum UCD-FST 08-225 genome sequencing, assembly, and annotation.</title>
        <authorList>
            <person name="Fakankun I.U."/>
            <person name="Fristensky B."/>
            <person name="Levin D.B."/>
        </authorList>
    </citation>
    <scope>NUCLEOTIDE SEQUENCE [LARGE SCALE GENOMIC DNA]</scope>
    <source>
        <strain evidence="10 11">UCD-FST 08-225</strain>
    </source>
</reference>
<evidence type="ECO:0000256" key="3">
    <source>
        <dbReference type="ARBA" id="ARBA00022692"/>
    </source>
</evidence>
<feature type="transmembrane region" description="Helical" evidence="9">
    <location>
        <begin position="413"/>
        <end position="437"/>
    </location>
</feature>
<dbReference type="Proteomes" id="UP000311382">
    <property type="component" value="Unassembled WGS sequence"/>
</dbReference>
<dbReference type="STRING" id="5288.A0A5C5FVX1"/>
<feature type="transmembrane region" description="Helical" evidence="9">
    <location>
        <begin position="240"/>
        <end position="261"/>
    </location>
</feature>
<comment type="subcellular location">
    <subcellularLocation>
        <location evidence="1">Membrane</location>
        <topology evidence="1">Multi-pass membrane protein</topology>
    </subcellularLocation>
</comment>
<dbReference type="OrthoDB" id="431497at2759"/>
<name>A0A5C5FVX1_9BASI</name>
<feature type="transmembrane region" description="Helical" evidence="9">
    <location>
        <begin position="526"/>
        <end position="544"/>
    </location>
</feature>
<dbReference type="GO" id="GO:0005794">
    <property type="term" value="C:Golgi apparatus"/>
    <property type="evidence" value="ECO:0007669"/>
    <property type="project" value="TreeGrafter"/>
</dbReference>
<evidence type="ECO:0000256" key="9">
    <source>
        <dbReference type="SAM" id="Phobius"/>
    </source>
</evidence>
<evidence type="ECO:0000256" key="2">
    <source>
        <dbReference type="ARBA" id="ARBA00022448"/>
    </source>
</evidence>
<dbReference type="CDD" id="cd03684">
    <property type="entry name" value="ClC_3_like"/>
    <property type="match status" value="1"/>
</dbReference>
<comment type="caution">
    <text evidence="10">The sequence shown here is derived from an EMBL/GenBank/DDBJ whole genome shotgun (WGS) entry which is preliminary data.</text>
</comment>
<keyword evidence="7" id="KW-0868">Chloride</keyword>
<keyword evidence="6 9" id="KW-0472">Membrane</keyword>
<feature type="transmembrane region" description="Helical" evidence="9">
    <location>
        <begin position="661"/>
        <end position="681"/>
    </location>
</feature>
<keyword evidence="11" id="KW-1185">Reference proteome</keyword>
<keyword evidence="3 9" id="KW-0812">Transmembrane</keyword>
<feature type="compositionally biased region" description="Polar residues" evidence="8">
    <location>
        <begin position="301"/>
        <end position="316"/>
    </location>
</feature>
<dbReference type="Pfam" id="PF00654">
    <property type="entry name" value="Voltage_CLC"/>
    <property type="match status" value="1"/>
</dbReference>
<dbReference type="InterPro" id="IPR001807">
    <property type="entry name" value="ClC"/>
</dbReference>
<organism evidence="10 11">
    <name type="scientific">Rhodotorula diobovata</name>
    <dbReference type="NCBI Taxonomy" id="5288"/>
    <lineage>
        <taxon>Eukaryota</taxon>
        <taxon>Fungi</taxon>
        <taxon>Dikarya</taxon>
        <taxon>Basidiomycota</taxon>
        <taxon>Pucciniomycotina</taxon>
        <taxon>Microbotryomycetes</taxon>
        <taxon>Sporidiobolales</taxon>
        <taxon>Sporidiobolaceae</taxon>
        <taxon>Rhodotorula</taxon>
    </lineage>
</organism>
<dbReference type="EMBL" id="SOZI01000051">
    <property type="protein sequence ID" value="TNY21087.1"/>
    <property type="molecule type" value="Genomic_DNA"/>
</dbReference>
<dbReference type="GO" id="GO:0005886">
    <property type="term" value="C:plasma membrane"/>
    <property type="evidence" value="ECO:0007669"/>
    <property type="project" value="TreeGrafter"/>
</dbReference>
<evidence type="ECO:0000256" key="1">
    <source>
        <dbReference type="ARBA" id="ARBA00004141"/>
    </source>
</evidence>
<feature type="region of interest" description="Disordered" evidence="8">
    <location>
        <begin position="84"/>
        <end position="103"/>
    </location>
</feature>
<feature type="compositionally biased region" description="Low complexity" evidence="8">
    <location>
        <begin position="84"/>
        <end position="96"/>
    </location>
</feature>
<feature type="transmembrane region" description="Helical" evidence="9">
    <location>
        <begin position="611"/>
        <end position="633"/>
    </location>
</feature>
<feature type="region of interest" description="Disordered" evidence="8">
    <location>
        <begin position="280"/>
        <end position="323"/>
    </location>
</feature>
<dbReference type="InterPro" id="IPR014743">
    <property type="entry name" value="Cl-channel_core"/>
</dbReference>
<dbReference type="GO" id="GO:0005769">
    <property type="term" value="C:early endosome"/>
    <property type="evidence" value="ECO:0007669"/>
    <property type="project" value="TreeGrafter"/>
</dbReference>
<keyword evidence="4 9" id="KW-1133">Transmembrane helix</keyword>
<feature type="transmembrane region" description="Helical" evidence="9">
    <location>
        <begin position="487"/>
        <end position="506"/>
    </location>
</feature>
<proteinExistence type="predicted"/>
<dbReference type="SUPFAM" id="SSF81340">
    <property type="entry name" value="Clc chloride channel"/>
    <property type="match status" value="1"/>
</dbReference>
<evidence type="ECO:0000256" key="6">
    <source>
        <dbReference type="ARBA" id="ARBA00023136"/>
    </source>
</evidence>
<keyword evidence="2" id="KW-0813">Transport</keyword>
<accession>A0A5C5FVX1</accession>
<evidence type="ECO:0000256" key="5">
    <source>
        <dbReference type="ARBA" id="ARBA00023065"/>
    </source>
</evidence>
<dbReference type="AlphaFoldDB" id="A0A5C5FVX1"/>
<feature type="transmembrane region" description="Helical" evidence="9">
    <location>
        <begin position="687"/>
        <end position="711"/>
    </location>
</feature>
<feature type="transmembrane region" description="Helical" evidence="9">
    <location>
        <begin position="383"/>
        <end position="401"/>
    </location>
</feature>
<feature type="region of interest" description="Disordered" evidence="8">
    <location>
        <begin position="1"/>
        <end position="55"/>
    </location>
</feature>
<feature type="transmembrane region" description="Helical" evidence="9">
    <location>
        <begin position="351"/>
        <end position="371"/>
    </location>
</feature>
<dbReference type="PANTHER" id="PTHR45711">
    <property type="entry name" value="CHLORIDE CHANNEL PROTEIN"/>
    <property type="match status" value="1"/>
</dbReference>
<feature type="transmembrane region" description="Helical" evidence="9">
    <location>
        <begin position="165"/>
        <end position="185"/>
    </location>
</feature>
<dbReference type="PANTHER" id="PTHR45711:SF6">
    <property type="entry name" value="CHLORIDE CHANNEL PROTEIN"/>
    <property type="match status" value="1"/>
</dbReference>
<evidence type="ECO:0000256" key="8">
    <source>
        <dbReference type="SAM" id="MobiDB-lite"/>
    </source>
</evidence>
<dbReference type="Gene3D" id="1.10.3080.10">
    <property type="entry name" value="Clc chloride channel"/>
    <property type="match status" value="1"/>
</dbReference>
<dbReference type="PRINTS" id="PR00762">
    <property type="entry name" value="CLCHANNEL"/>
</dbReference>
<evidence type="ECO:0000313" key="10">
    <source>
        <dbReference type="EMBL" id="TNY21087.1"/>
    </source>
</evidence>
<dbReference type="FunFam" id="1.10.3080.10:FF:000013">
    <property type="entry name" value="Voltage-gated chloride channel (ClcA)"/>
    <property type="match status" value="1"/>
</dbReference>
<evidence type="ECO:0000313" key="11">
    <source>
        <dbReference type="Proteomes" id="UP000311382"/>
    </source>
</evidence>
<dbReference type="SUPFAM" id="SSF54631">
    <property type="entry name" value="CBS-domain pair"/>
    <property type="match status" value="1"/>
</dbReference>
<feature type="transmembrane region" description="Helical" evidence="9">
    <location>
        <begin position="581"/>
        <end position="605"/>
    </location>
</feature>